<reference evidence="2" key="1">
    <citation type="submission" date="2023-07" db="EMBL/GenBank/DDBJ databases">
        <title>draft genome sequence of fig (Ficus carica).</title>
        <authorList>
            <person name="Takahashi T."/>
            <person name="Nishimura K."/>
        </authorList>
    </citation>
    <scope>NUCLEOTIDE SEQUENCE</scope>
</reference>
<keyword evidence="3" id="KW-1185">Reference proteome</keyword>
<feature type="region of interest" description="Disordered" evidence="1">
    <location>
        <begin position="36"/>
        <end position="58"/>
    </location>
</feature>
<dbReference type="Proteomes" id="UP001187192">
    <property type="component" value="Unassembled WGS sequence"/>
</dbReference>
<proteinExistence type="predicted"/>
<gene>
    <name evidence="2" type="ORF">TIFTF001_018018</name>
</gene>
<comment type="caution">
    <text evidence="2">The sequence shown here is derived from an EMBL/GenBank/DDBJ whole genome shotgun (WGS) entry which is preliminary data.</text>
</comment>
<dbReference type="AlphaFoldDB" id="A0AA88AAQ3"/>
<dbReference type="EMBL" id="BTGU01000029">
    <property type="protein sequence ID" value="GMN48845.1"/>
    <property type="molecule type" value="Genomic_DNA"/>
</dbReference>
<sequence>MSPARRRFTSSIAMCRQHARISNNEAMANAVESFGTRLQRYGDGDRSGGNGGDDYRGF</sequence>
<name>A0AA88AAQ3_FICCA</name>
<evidence type="ECO:0000313" key="3">
    <source>
        <dbReference type="Proteomes" id="UP001187192"/>
    </source>
</evidence>
<accession>A0AA88AAQ3</accession>
<evidence type="ECO:0000313" key="2">
    <source>
        <dbReference type="EMBL" id="GMN48845.1"/>
    </source>
</evidence>
<organism evidence="2 3">
    <name type="scientific">Ficus carica</name>
    <name type="common">Common fig</name>
    <dbReference type="NCBI Taxonomy" id="3494"/>
    <lineage>
        <taxon>Eukaryota</taxon>
        <taxon>Viridiplantae</taxon>
        <taxon>Streptophyta</taxon>
        <taxon>Embryophyta</taxon>
        <taxon>Tracheophyta</taxon>
        <taxon>Spermatophyta</taxon>
        <taxon>Magnoliopsida</taxon>
        <taxon>eudicotyledons</taxon>
        <taxon>Gunneridae</taxon>
        <taxon>Pentapetalae</taxon>
        <taxon>rosids</taxon>
        <taxon>fabids</taxon>
        <taxon>Rosales</taxon>
        <taxon>Moraceae</taxon>
        <taxon>Ficeae</taxon>
        <taxon>Ficus</taxon>
    </lineage>
</organism>
<protein>
    <submittedName>
        <fullName evidence="2">Uncharacterized protein</fullName>
    </submittedName>
</protein>
<evidence type="ECO:0000256" key="1">
    <source>
        <dbReference type="SAM" id="MobiDB-lite"/>
    </source>
</evidence>